<evidence type="ECO:0000313" key="1">
    <source>
        <dbReference type="EMBL" id="GFO38878.1"/>
    </source>
</evidence>
<accession>A0AAV4D3W8</accession>
<reference evidence="1 2" key="1">
    <citation type="journal article" date="2021" name="Elife">
        <title>Chloroplast acquisition without the gene transfer in kleptoplastic sea slugs, Plakobranchus ocellatus.</title>
        <authorList>
            <person name="Maeda T."/>
            <person name="Takahashi S."/>
            <person name="Yoshida T."/>
            <person name="Shimamura S."/>
            <person name="Takaki Y."/>
            <person name="Nagai Y."/>
            <person name="Toyoda A."/>
            <person name="Suzuki Y."/>
            <person name="Arimoto A."/>
            <person name="Ishii H."/>
            <person name="Satoh N."/>
            <person name="Nishiyama T."/>
            <person name="Hasebe M."/>
            <person name="Maruyama T."/>
            <person name="Minagawa J."/>
            <person name="Obokata J."/>
            <person name="Shigenobu S."/>
        </authorList>
    </citation>
    <scope>NUCLEOTIDE SEQUENCE [LARGE SCALE GENOMIC DNA]</scope>
</reference>
<keyword evidence="1" id="KW-0808">Transferase</keyword>
<evidence type="ECO:0000313" key="2">
    <source>
        <dbReference type="Proteomes" id="UP000735302"/>
    </source>
</evidence>
<gene>
    <name evidence="1" type="ORF">PoB_006538300</name>
</gene>
<comment type="caution">
    <text evidence="1">The sequence shown here is derived from an EMBL/GenBank/DDBJ whole genome shotgun (WGS) entry which is preliminary data.</text>
</comment>
<dbReference type="AlphaFoldDB" id="A0AAV4D3W8"/>
<protein>
    <submittedName>
        <fullName evidence="1">Reverse transcriptase</fullName>
    </submittedName>
</protein>
<keyword evidence="1" id="KW-0695">RNA-directed DNA polymerase</keyword>
<name>A0AAV4D3W8_9GAST</name>
<sequence>MPILEYYACLAATNSTSDSFAGQTGSRQEIIDGGMCSQVACAFHIKYLYSRALVFTSESGTKSWCGSAAGMDTQRKSLLDGCDEDWEFSADLPEWNNYPRYRNKA</sequence>
<organism evidence="1 2">
    <name type="scientific">Plakobranchus ocellatus</name>
    <dbReference type="NCBI Taxonomy" id="259542"/>
    <lineage>
        <taxon>Eukaryota</taxon>
        <taxon>Metazoa</taxon>
        <taxon>Spiralia</taxon>
        <taxon>Lophotrochozoa</taxon>
        <taxon>Mollusca</taxon>
        <taxon>Gastropoda</taxon>
        <taxon>Heterobranchia</taxon>
        <taxon>Euthyneura</taxon>
        <taxon>Panpulmonata</taxon>
        <taxon>Sacoglossa</taxon>
        <taxon>Placobranchoidea</taxon>
        <taxon>Plakobranchidae</taxon>
        <taxon>Plakobranchus</taxon>
    </lineage>
</organism>
<dbReference type="Proteomes" id="UP000735302">
    <property type="component" value="Unassembled WGS sequence"/>
</dbReference>
<dbReference type="GO" id="GO:0003964">
    <property type="term" value="F:RNA-directed DNA polymerase activity"/>
    <property type="evidence" value="ECO:0007669"/>
    <property type="project" value="UniProtKB-KW"/>
</dbReference>
<keyword evidence="1" id="KW-0548">Nucleotidyltransferase</keyword>
<keyword evidence="2" id="KW-1185">Reference proteome</keyword>
<dbReference type="EMBL" id="BLXT01007365">
    <property type="protein sequence ID" value="GFO38878.1"/>
    <property type="molecule type" value="Genomic_DNA"/>
</dbReference>
<proteinExistence type="predicted"/>